<reference evidence="2" key="1">
    <citation type="journal article" date="2023" name="Science">
        <title>Genome structures resolve the early diversification of teleost fishes.</title>
        <authorList>
            <person name="Parey E."/>
            <person name="Louis A."/>
            <person name="Montfort J."/>
            <person name="Bouchez O."/>
            <person name="Roques C."/>
            <person name="Iampietro C."/>
            <person name="Lluch J."/>
            <person name="Castinel A."/>
            <person name="Donnadieu C."/>
            <person name="Desvignes T."/>
            <person name="Floi Bucao C."/>
            <person name="Jouanno E."/>
            <person name="Wen M."/>
            <person name="Mejri S."/>
            <person name="Dirks R."/>
            <person name="Jansen H."/>
            <person name="Henkel C."/>
            <person name="Chen W.J."/>
            <person name="Zahm M."/>
            <person name="Cabau C."/>
            <person name="Klopp C."/>
            <person name="Thompson A.W."/>
            <person name="Robinson-Rechavi M."/>
            <person name="Braasch I."/>
            <person name="Lecointre G."/>
            <person name="Bobe J."/>
            <person name="Postlethwait J.H."/>
            <person name="Berthelot C."/>
            <person name="Roest Crollius H."/>
            <person name="Guiguen Y."/>
        </authorList>
    </citation>
    <scope>NUCLEOTIDE SEQUENCE</scope>
    <source>
        <strain evidence="2">NC1722</strain>
    </source>
</reference>
<comment type="caution">
    <text evidence="2">The sequence shown here is derived from an EMBL/GenBank/DDBJ whole genome shotgun (WGS) entry which is preliminary data.</text>
</comment>
<keyword evidence="3" id="KW-1185">Reference proteome</keyword>
<name>A0AAD7SAJ8_9TELE</name>
<dbReference type="Proteomes" id="UP001221898">
    <property type="component" value="Unassembled WGS sequence"/>
</dbReference>
<sequence length="113" mass="12235">MRSAVFPSTDRRVRSAELAHTVFHAALPSVSRRSRQPTAFMFTLGRPHIPETDLSVSVLAARRGSRPLTDVPPSARCLRIRGSAAGRANSCAAKPGQPKNAMPMTSARRLACR</sequence>
<dbReference type="AlphaFoldDB" id="A0AAD7SAJ8"/>
<dbReference type="EMBL" id="JAINUG010000095">
    <property type="protein sequence ID" value="KAJ8397806.1"/>
    <property type="molecule type" value="Genomic_DNA"/>
</dbReference>
<evidence type="ECO:0000313" key="2">
    <source>
        <dbReference type="EMBL" id="KAJ8397806.1"/>
    </source>
</evidence>
<evidence type="ECO:0000313" key="3">
    <source>
        <dbReference type="Proteomes" id="UP001221898"/>
    </source>
</evidence>
<feature type="region of interest" description="Disordered" evidence="1">
    <location>
        <begin position="87"/>
        <end position="113"/>
    </location>
</feature>
<protein>
    <submittedName>
        <fullName evidence="2">Uncharacterized protein</fullName>
    </submittedName>
</protein>
<proteinExistence type="predicted"/>
<organism evidence="2 3">
    <name type="scientific">Aldrovandia affinis</name>
    <dbReference type="NCBI Taxonomy" id="143900"/>
    <lineage>
        <taxon>Eukaryota</taxon>
        <taxon>Metazoa</taxon>
        <taxon>Chordata</taxon>
        <taxon>Craniata</taxon>
        <taxon>Vertebrata</taxon>
        <taxon>Euteleostomi</taxon>
        <taxon>Actinopterygii</taxon>
        <taxon>Neopterygii</taxon>
        <taxon>Teleostei</taxon>
        <taxon>Notacanthiformes</taxon>
        <taxon>Halosauridae</taxon>
        <taxon>Aldrovandia</taxon>
    </lineage>
</organism>
<gene>
    <name evidence="2" type="ORF">AAFF_G00434950</name>
</gene>
<accession>A0AAD7SAJ8</accession>
<evidence type="ECO:0000256" key="1">
    <source>
        <dbReference type="SAM" id="MobiDB-lite"/>
    </source>
</evidence>